<evidence type="ECO:0000313" key="9">
    <source>
        <dbReference type="EMBL" id="SPP76675.1"/>
    </source>
</evidence>
<feature type="transmembrane region" description="Helical" evidence="8">
    <location>
        <begin position="233"/>
        <end position="251"/>
    </location>
</feature>
<protein>
    <recommendedName>
        <fullName evidence="11">Ionotropic glutamate receptor C-terminal domain-containing protein</fullName>
    </recommendedName>
</protein>
<accession>A0A3B0J502</accession>
<feature type="transmembrane region" description="Helical" evidence="8">
    <location>
        <begin position="828"/>
        <end position="847"/>
    </location>
</feature>
<evidence type="ECO:0000256" key="5">
    <source>
        <dbReference type="ARBA" id="ARBA00023136"/>
    </source>
</evidence>
<dbReference type="SUPFAM" id="SSF53850">
    <property type="entry name" value="Periplasmic binding protein-like II"/>
    <property type="match status" value="2"/>
</dbReference>
<evidence type="ECO:0000256" key="4">
    <source>
        <dbReference type="ARBA" id="ARBA00022989"/>
    </source>
</evidence>
<keyword evidence="6" id="KW-0675">Receptor</keyword>
<dbReference type="PANTHER" id="PTHR42643:SF39">
    <property type="entry name" value="IONOTROPIC RECEPTOR 56A-RELATED"/>
    <property type="match status" value="1"/>
</dbReference>
<evidence type="ECO:0000256" key="1">
    <source>
        <dbReference type="ARBA" id="ARBA00004651"/>
    </source>
</evidence>
<dbReference type="OrthoDB" id="5984008at2759"/>
<evidence type="ECO:0000313" key="10">
    <source>
        <dbReference type="Proteomes" id="UP000268350"/>
    </source>
</evidence>
<keyword evidence="10" id="KW-1185">Reference proteome</keyword>
<reference evidence="10" key="1">
    <citation type="submission" date="2018-01" db="EMBL/GenBank/DDBJ databases">
        <authorList>
            <person name="Alioto T."/>
            <person name="Alioto T."/>
        </authorList>
    </citation>
    <scope>NUCLEOTIDE SEQUENCE [LARGE SCALE GENOMIC DNA]</scope>
</reference>
<feature type="transmembrane region" description="Helical" evidence="8">
    <location>
        <begin position="288"/>
        <end position="306"/>
    </location>
</feature>
<dbReference type="PANTHER" id="PTHR42643">
    <property type="entry name" value="IONOTROPIC RECEPTOR 20A-RELATED"/>
    <property type="match status" value="1"/>
</dbReference>
<evidence type="ECO:0000256" key="7">
    <source>
        <dbReference type="ARBA" id="ARBA00023180"/>
    </source>
</evidence>
<gene>
    <name evidence="9" type="ORF">DGUA_6G007240</name>
</gene>
<proteinExistence type="predicted"/>
<sequence length="1070" mass="123688">MPKVILKTEADDPLPRILGRYIERSLTIACLADNRTISGIVQLLWGLQHLPIIFLLSNPKDFPFEWALSNGFLHVLALNLSNGELYTYLPYPTVQIQQLESLSEYQRLTQLKNLQRHAVHITVETMAPRCFHYIDRRGRNVYAGYMYKLLHEFIRVHNGTEVAVLQDMDPIPLDTGLLMFKRGVIDMAPRIIHPLGWVAYYRSHVLFNVNGYIMVPWAEPLPKSLYIVRTFESSVWAVLIGYLLLAIIIIRRMRDKTSSLAEIFLQVLQMLLQQSLSTMWHYTQGLRHVLVFLTLFTVGFILSTMYQAQLSSSLTTGLYKRQINSFDDLAHTDLKMMMENFDIEFLMNHTKSGVIQPELLNIVLNRSLDEVFYHRKHLNTSYIYQAIEDRLRFELFQQRYLRVPLFKQLPEVFYQVPFFVGMRHGLPYASLFNVYLRRIWESGILLKWEGDAYFEGIFSGEISFHTSTGLQIQVFDLEFYYCTYIMLGLGWIISGIVFAIERLLHGNAASRVASMDLLSLNVLQNISLLTQSIQQLNGLYGMELNVFLGFGHSSDMLAAIRQPAVPSLWIQHLEIQLMLEGNFSSRTLTIVHLEDAPLQATLEYLRTWLWRYQHLQVLIIYPGDMAGLLKIFNYCWKQGMVHILAVEPATGNLYSFMPYPELRVLSLTSIQEYYRRTRAMLWNFQGYNITTGIAYNGGPRCFRFRDSHNRLILAGYMLHMVLEFIKHFNGTMQLIYITSVDQAIGLLANRTIDLLPYLIVPADEYYQSTNVLYLENCVMMVPSSRPLATFLYMVRPFAWGTWLTWLLVLLYCSGALLVLSQGRLNPSAAFLEALCLALFLGIGNYLTRGTPSPRGILIFVLLTASGFILTNLYLAQLSTSLAARLYEREINTVDDLPGTNLKWYMIAYDAALVRSQFANRPNVIKHILVGSNEKTDDLRRELNTCCVHSGYEDRIDFILYQQKLLRFPIFRKLPEILYQQPHQIPASFGRPYLQLFNDFALRIFESGIQQKMKSDSYRHGVQSGQIQFNFRDRYMEPGQALEPHLVTLTFRGRSQKSEEKTQSKSEILGS</sequence>
<evidence type="ECO:0000256" key="6">
    <source>
        <dbReference type="ARBA" id="ARBA00023170"/>
    </source>
</evidence>
<evidence type="ECO:0000256" key="3">
    <source>
        <dbReference type="ARBA" id="ARBA00022692"/>
    </source>
</evidence>
<feature type="transmembrane region" description="Helical" evidence="8">
    <location>
        <begin position="797"/>
        <end position="819"/>
    </location>
</feature>
<dbReference type="EMBL" id="OUUW01000002">
    <property type="protein sequence ID" value="SPP76675.1"/>
    <property type="molecule type" value="Genomic_DNA"/>
</dbReference>
<dbReference type="InterPro" id="IPR052192">
    <property type="entry name" value="Insect_Ionotropic_Sensory_Rcpt"/>
</dbReference>
<evidence type="ECO:0000256" key="2">
    <source>
        <dbReference type="ARBA" id="ARBA00022475"/>
    </source>
</evidence>
<evidence type="ECO:0008006" key="11">
    <source>
        <dbReference type="Google" id="ProtNLM"/>
    </source>
</evidence>
<dbReference type="OMA" id="FDLEFYY"/>
<keyword evidence="7" id="KW-0325">Glycoprotein</keyword>
<dbReference type="GO" id="GO:0005886">
    <property type="term" value="C:plasma membrane"/>
    <property type="evidence" value="ECO:0007669"/>
    <property type="project" value="UniProtKB-SubCell"/>
</dbReference>
<keyword evidence="4 8" id="KW-1133">Transmembrane helix</keyword>
<keyword evidence="3 8" id="KW-0812">Transmembrane</keyword>
<organism evidence="9 10">
    <name type="scientific">Drosophila guanche</name>
    <name type="common">Fruit fly</name>
    <dbReference type="NCBI Taxonomy" id="7266"/>
    <lineage>
        <taxon>Eukaryota</taxon>
        <taxon>Metazoa</taxon>
        <taxon>Ecdysozoa</taxon>
        <taxon>Arthropoda</taxon>
        <taxon>Hexapoda</taxon>
        <taxon>Insecta</taxon>
        <taxon>Pterygota</taxon>
        <taxon>Neoptera</taxon>
        <taxon>Endopterygota</taxon>
        <taxon>Diptera</taxon>
        <taxon>Brachycera</taxon>
        <taxon>Muscomorpha</taxon>
        <taxon>Ephydroidea</taxon>
        <taxon>Drosophilidae</taxon>
        <taxon>Drosophila</taxon>
        <taxon>Sophophora</taxon>
    </lineage>
</organism>
<feature type="transmembrane region" description="Helical" evidence="8">
    <location>
        <begin position="853"/>
        <end position="874"/>
    </location>
</feature>
<evidence type="ECO:0000256" key="8">
    <source>
        <dbReference type="SAM" id="Phobius"/>
    </source>
</evidence>
<dbReference type="AlphaFoldDB" id="A0A3B0J502"/>
<keyword evidence="5 8" id="KW-0472">Membrane</keyword>
<name>A0A3B0J502_DROGU</name>
<dbReference type="Proteomes" id="UP000268350">
    <property type="component" value="Unassembled WGS sequence"/>
</dbReference>
<comment type="subcellular location">
    <subcellularLocation>
        <location evidence="1">Cell membrane</location>
        <topology evidence="1">Multi-pass membrane protein</topology>
    </subcellularLocation>
</comment>
<keyword evidence="2" id="KW-1003">Cell membrane</keyword>